<dbReference type="InterPro" id="IPR002909">
    <property type="entry name" value="IPT_dom"/>
</dbReference>
<protein>
    <submittedName>
        <fullName evidence="3">Cell surface receptor IPT/TIG domain protein</fullName>
    </submittedName>
</protein>
<dbReference type="eggNOG" id="COG5184">
    <property type="taxonomic scope" value="Bacteria"/>
</dbReference>
<evidence type="ECO:0000259" key="2">
    <source>
        <dbReference type="Pfam" id="PF01833"/>
    </source>
</evidence>
<dbReference type="PROSITE" id="PS51257">
    <property type="entry name" value="PROKAR_LIPOPROTEIN"/>
    <property type="match status" value="1"/>
</dbReference>
<gene>
    <name evidence="3" type="ORF">Mucpa_5422</name>
</gene>
<dbReference type="Proteomes" id="UP000002774">
    <property type="component" value="Chromosome"/>
</dbReference>
<dbReference type="eggNOG" id="COG3055">
    <property type="taxonomic scope" value="Bacteria"/>
</dbReference>
<feature type="chain" id="PRO_5003557156" evidence="1">
    <location>
        <begin position="20"/>
        <end position="325"/>
    </location>
</feature>
<keyword evidence="3" id="KW-0675">Receptor</keyword>
<feature type="domain" description="IPT/TIG" evidence="2">
    <location>
        <begin position="38"/>
        <end position="120"/>
    </location>
</feature>
<dbReference type="Pfam" id="PF01833">
    <property type="entry name" value="TIG"/>
    <property type="match status" value="1"/>
</dbReference>
<accession>H1Y9B6</accession>
<evidence type="ECO:0000313" key="3">
    <source>
        <dbReference type="EMBL" id="EHQ29494.1"/>
    </source>
</evidence>
<dbReference type="HOGENOM" id="CLU_854770_0_0_10"/>
<dbReference type="RefSeq" id="WP_008510729.1">
    <property type="nucleotide sequence ID" value="NZ_CM001403.1"/>
</dbReference>
<organism evidence="3 4">
    <name type="scientific">Mucilaginibacter paludis DSM 18603</name>
    <dbReference type="NCBI Taxonomy" id="714943"/>
    <lineage>
        <taxon>Bacteria</taxon>
        <taxon>Pseudomonadati</taxon>
        <taxon>Bacteroidota</taxon>
        <taxon>Sphingobacteriia</taxon>
        <taxon>Sphingobacteriales</taxon>
        <taxon>Sphingobacteriaceae</taxon>
        <taxon>Mucilaginibacter</taxon>
    </lineage>
</organism>
<name>H1Y9B6_9SPHI</name>
<evidence type="ECO:0000313" key="4">
    <source>
        <dbReference type="Proteomes" id="UP000002774"/>
    </source>
</evidence>
<proteinExistence type="predicted"/>
<dbReference type="OrthoDB" id="103335at2"/>
<reference evidence="3" key="1">
    <citation type="submission" date="2011-09" db="EMBL/GenBank/DDBJ databases">
        <title>The permanent draft genome of Mucilaginibacter paludis DSM 18603.</title>
        <authorList>
            <consortium name="US DOE Joint Genome Institute (JGI-PGF)"/>
            <person name="Lucas S."/>
            <person name="Han J."/>
            <person name="Lapidus A."/>
            <person name="Bruce D."/>
            <person name="Goodwin L."/>
            <person name="Pitluck S."/>
            <person name="Peters L."/>
            <person name="Kyrpides N."/>
            <person name="Mavromatis K."/>
            <person name="Ivanova N."/>
            <person name="Mikhailova N."/>
            <person name="Held B."/>
            <person name="Detter J.C."/>
            <person name="Tapia R."/>
            <person name="Han C."/>
            <person name="Land M."/>
            <person name="Hauser L."/>
            <person name="Markowitz V."/>
            <person name="Cheng J.-F."/>
            <person name="Hugenholtz P."/>
            <person name="Woyke T."/>
            <person name="Wu D."/>
            <person name="Tindall B."/>
            <person name="Brambilla E."/>
            <person name="Klenk H.-P."/>
            <person name="Eisen J.A."/>
        </authorList>
    </citation>
    <scope>NUCLEOTIDE SEQUENCE [LARGE SCALE GENOMIC DNA]</scope>
    <source>
        <strain evidence="3">DSM 18603</strain>
    </source>
</reference>
<dbReference type="AlphaFoldDB" id="H1Y9B6"/>
<dbReference type="InterPro" id="IPR015915">
    <property type="entry name" value="Kelch-typ_b-propeller"/>
</dbReference>
<dbReference type="InterPro" id="IPR014756">
    <property type="entry name" value="Ig_E-set"/>
</dbReference>
<evidence type="ECO:0000256" key="1">
    <source>
        <dbReference type="SAM" id="SignalP"/>
    </source>
</evidence>
<dbReference type="Gene3D" id="2.120.10.80">
    <property type="entry name" value="Kelch-type beta propeller"/>
    <property type="match status" value="1"/>
</dbReference>
<dbReference type="STRING" id="714943.Mucpa_5422"/>
<feature type="signal peptide" evidence="1">
    <location>
        <begin position="1"/>
        <end position="19"/>
    </location>
</feature>
<dbReference type="SUPFAM" id="SSF81296">
    <property type="entry name" value="E set domains"/>
    <property type="match status" value="1"/>
</dbReference>
<keyword evidence="1" id="KW-0732">Signal</keyword>
<dbReference type="PANTHER" id="PTHR45632">
    <property type="entry name" value="LD33804P"/>
    <property type="match status" value="1"/>
</dbReference>
<dbReference type="SUPFAM" id="SSF117281">
    <property type="entry name" value="Kelch motif"/>
    <property type="match status" value="1"/>
</dbReference>
<sequence length="325" mass="35253">MKKNIFCFHLLLAITVLFAACKKDQMDNSSTDNSPVGPVINNFFPAAFQAGDTVNIQGVNFSKTLSDNAVTFGDSTSKTPGTVIAGNNLQLQVVVPAITKGGRITVTVNQQSAVSANYAYSQWKQVTRQPGDVTAYGFSFTLGTKVYFGGGESVPPFSGSSAIYYKSMYAYDTVARSWSQMADFLGTARSHMASFTLNGKAYVGTGVTIGYGATGSITSRTEYKDFYEYTPGTNSWRKVADFPGTGRIDATAFSINNKGYVGLGASSQTIFGTLFTCYQDFYSFDPVANTWLKLANYPGTARRLTATYVYKNIAYVGLGRRQQPR</sequence>
<keyword evidence="4" id="KW-1185">Reference proteome</keyword>
<dbReference type="EMBL" id="CM001403">
    <property type="protein sequence ID" value="EHQ29494.1"/>
    <property type="molecule type" value="Genomic_DNA"/>
</dbReference>